<dbReference type="EMBL" id="BMRG01000008">
    <property type="protein sequence ID" value="GGP65385.1"/>
    <property type="molecule type" value="Genomic_DNA"/>
</dbReference>
<dbReference type="InterPro" id="IPR002938">
    <property type="entry name" value="FAD-bd"/>
</dbReference>
<dbReference type="InterPro" id="IPR036188">
    <property type="entry name" value="FAD/NAD-bd_sf"/>
</dbReference>
<gene>
    <name evidence="4" type="ORF">GCM10010185_42720</name>
</gene>
<keyword evidence="5" id="KW-1185">Reference proteome</keyword>
<keyword evidence="2" id="KW-0503">Monooxygenase</keyword>
<keyword evidence="1" id="KW-0560">Oxidoreductase</keyword>
<evidence type="ECO:0000313" key="5">
    <source>
        <dbReference type="Proteomes" id="UP000639606"/>
    </source>
</evidence>
<sequence length="417" mass="45461">MRIIIAGGGIGGLTTALSLHAAGFDDVLVVEAARTIQPLGVGINLLPHAVRELTELGLADRVTRLGVPTGELAYFNRHGQLIWSEPRGLGAGYRWPQYSVHRGRLQLALLDAVRERLGPDAVRTGSRLTGFAATPDEVVVELGAERLTADLLIAADGIRSAVRARLYPAESAPLWNGLVLWRGVTRGKPFRGGRSMIMAGDHEQKFVAYPISEPDHNGDVKINWVAERPVDGSAAARGDWNRLVDVDEFLPHFAEWQFDWLDVPATIRDADVAYEYPMVDRDPLPKWTHGRVTLLGDAAHPMYPIGSNGASQAVLDARVLSDALARLGDPVRACEAYEAERRPPTAATQLANREMGPELVIKLAHERAPHGFADIEQVLPLAERAEIAARYKRTAGFDPEMLNERASYNATVGGPRG</sequence>
<dbReference type="NCBIfam" id="NF005720">
    <property type="entry name" value="PRK07538.1"/>
    <property type="match status" value="1"/>
</dbReference>
<dbReference type="AlphaFoldDB" id="A0A918ASK6"/>
<dbReference type="PANTHER" id="PTHR13789:SF268">
    <property type="entry name" value="5-METHYLPHENAZINE-1-CARBOXYLATE 1-MONOOXYGENASE"/>
    <property type="match status" value="1"/>
</dbReference>
<dbReference type="Proteomes" id="UP000639606">
    <property type="component" value="Unassembled WGS sequence"/>
</dbReference>
<dbReference type="Gene3D" id="3.30.9.30">
    <property type="match status" value="1"/>
</dbReference>
<dbReference type="GO" id="GO:0071949">
    <property type="term" value="F:FAD binding"/>
    <property type="evidence" value="ECO:0007669"/>
    <property type="project" value="InterPro"/>
</dbReference>
<dbReference type="SUPFAM" id="SSF54373">
    <property type="entry name" value="FAD-linked reductases, C-terminal domain"/>
    <property type="match status" value="1"/>
</dbReference>
<accession>A0A918ASK6</accession>
<proteinExistence type="predicted"/>
<reference evidence="4" key="2">
    <citation type="submission" date="2020-09" db="EMBL/GenBank/DDBJ databases">
        <authorList>
            <person name="Sun Q."/>
            <person name="Ohkuma M."/>
        </authorList>
    </citation>
    <scope>NUCLEOTIDE SEQUENCE</scope>
    <source>
        <strain evidence="4">JCM 3313</strain>
    </source>
</reference>
<evidence type="ECO:0000256" key="2">
    <source>
        <dbReference type="ARBA" id="ARBA00023033"/>
    </source>
</evidence>
<evidence type="ECO:0000256" key="1">
    <source>
        <dbReference type="ARBA" id="ARBA00023002"/>
    </source>
</evidence>
<reference evidence="4" key="1">
    <citation type="journal article" date="2014" name="Int. J. Syst. Evol. Microbiol.">
        <title>Complete genome sequence of Corynebacterium casei LMG S-19264T (=DSM 44701T), isolated from a smear-ripened cheese.</title>
        <authorList>
            <consortium name="US DOE Joint Genome Institute (JGI-PGF)"/>
            <person name="Walter F."/>
            <person name="Albersmeier A."/>
            <person name="Kalinowski J."/>
            <person name="Ruckert C."/>
        </authorList>
    </citation>
    <scope>NUCLEOTIDE SEQUENCE</scope>
    <source>
        <strain evidence="4">JCM 3313</strain>
    </source>
</reference>
<evidence type="ECO:0000313" key="4">
    <source>
        <dbReference type="EMBL" id="GGP65385.1"/>
    </source>
</evidence>
<dbReference type="Gene3D" id="3.50.50.60">
    <property type="entry name" value="FAD/NAD(P)-binding domain"/>
    <property type="match status" value="1"/>
</dbReference>
<dbReference type="SUPFAM" id="SSF51905">
    <property type="entry name" value="FAD/NAD(P)-binding domain"/>
    <property type="match status" value="1"/>
</dbReference>
<feature type="domain" description="FAD-binding" evidence="3">
    <location>
        <begin position="3"/>
        <end position="166"/>
    </location>
</feature>
<name>A0A918ASK6_9PSEU</name>
<dbReference type="Pfam" id="PF01494">
    <property type="entry name" value="FAD_binding_3"/>
    <property type="match status" value="2"/>
</dbReference>
<dbReference type="InterPro" id="IPR050493">
    <property type="entry name" value="FAD-dep_Monooxygenase_BioMet"/>
</dbReference>
<dbReference type="GO" id="GO:0004497">
    <property type="term" value="F:monooxygenase activity"/>
    <property type="evidence" value="ECO:0007669"/>
    <property type="project" value="UniProtKB-KW"/>
</dbReference>
<evidence type="ECO:0000259" key="3">
    <source>
        <dbReference type="Pfam" id="PF01494"/>
    </source>
</evidence>
<organism evidence="4 5">
    <name type="scientific">Saccharothrix coeruleofusca</name>
    <dbReference type="NCBI Taxonomy" id="33919"/>
    <lineage>
        <taxon>Bacteria</taxon>
        <taxon>Bacillati</taxon>
        <taxon>Actinomycetota</taxon>
        <taxon>Actinomycetes</taxon>
        <taxon>Pseudonocardiales</taxon>
        <taxon>Pseudonocardiaceae</taxon>
        <taxon>Saccharothrix</taxon>
    </lineage>
</organism>
<comment type="caution">
    <text evidence="4">The sequence shown here is derived from an EMBL/GenBank/DDBJ whole genome shotgun (WGS) entry which is preliminary data.</text>
</comment>
<dbReference type="RefSeq" id="WP_189225049.1">
    <property type="nucleotide sequence ID" value="NZ_BMRG01000008.1"/>
</dbReference>
<dbReference type="PANTHER" id="PTHR13789">
    <property type="entry name" value="MONOOXYGENASE"/>
    <property type="match status" value="1"/>
</dbReference>
<dbReference type="PRINTS" id="PR00420">
    <property type="entry name" value="RNGMNOXGNASE"/>
</dbReference>
<feature type="domain" description="FAD-binding" evidence="3">
    <location>
        <begin position="286"/>
        <end position="345"/>
    </location>
</feature>
<protein>
    <submittedName>
        <fullName evidence="4">Flavin-dependent oxidoreductase</fullName>
    </submittedName>
</protein>